<keyword evidence="2" id="KW-0813">Transport</keyword>
<feature type="domain" description="DOP1-like C-terminal" evidence="10">
    <location>
        <begin position="1278"/>
        <end position="1784"/>
    </location>
</feature>
<dbReference type="OMA" id="GLETCIA"/>
<evidence type="ECO:0000256" key="6">
    <source>
        <dbReference type="ARBA" id="ARBA00046326"/>
    </source>
</evidence>
<dbReference type="GO" id="GO:0005829">
    <property type="term" value="C:cytosol"/>
    <property type="evidence" value="ECO:0007669"/>
    <property type="project" value="GOC"/>
</dbReference>
<keyword evidence="3" id="KW-0653">Protein transport</keyword>
<feature type="domain" description="DOP1 N-terminal" evidence="8">
    <location>
        <begin position="29"/>
        <end position="318"/>
    </location>
</feature>
<accession>G4T739</accession>
<organism evidence="11 12">
    <name type="scientific">Serendipita indica (strain DSM 11827)</name>
    <name type="common">Root endophyte fungus</name>
    <name type="synonym">Piriformospora indica</name>
    <dbReference type="NCBI Taxonomy" id="1109443"/>
    <lineage>
        <taxon>Eukaryota</taxon>
        <taxon>Fungi</taxon>
        <taxon>Dikarya</taxon>
        <taxon>Basidiomycota</taxon>
        <taxon>Agaricomycotina</taxon>
        <taxon>Agaricomycetes</taxon>
        <taxon>Sebacinales</taxon>
        <taxon>Serendipitaceae</taxon>
        <taxon>Serendipita</taxon>
    </lineage>
</organism>
<dbReference type="PANTHER" id="PTHR14042">
    <property type="entry name" value="DOPEY-RELATED"/>
    <property type="match status" value="1"/>
</dbReference>
<dbReference type="GO" id="GO:0005802">
    <property type="term" value="C:trans-Golgi network"/>
    <property type="evidence" value="ECO:0007669"/>
    <property type="project" value="TreeGrafter"/>
</dbReference>
<dbReference type="HOGENOM" id="CLU_001197_0_0_1"/>
<dbReference type="STRING" id="1109443.G4T739"/>
<dbReference type="Pfam" id="PF24597">
    <property type="entry name" value="TPR_DOP1_M"/>
    <property type="match status" value="1"/>
</dbReference>
<dbReference type="GO" id="GO:0005768">
    <property type="term" value="C:endosome"/>
    <property type="evidence" value="ECO:0007669"/>
    <property type="project" value="TreeGrafter"/>
</dbReference>
<dbReference type="eggNOG" id="KOG3613">
    <property type="taxonomic scope" value="Eukaryota"/>
</dbReference>
<dbReference type="OrthoDB" id="297643at2759"/>
<gene>
    <name evidence="11" type="ORF">PIIN_01002</name>
</gene>
<comment type="subcellular location">
    <subcellularLocation>
        <location evidence="1">Golgi apparatus membrane</location>
        <topology evidence="1">Peripheral membrane protein</topology>
    </subcellularLocation>
</comment>
<evidence type="ECO:0000256" key="2">
    <source>
        <dbReference type="ARBA" id="ARBA00022448"/>
    </source>
</evidence>
<evidence type="ECO:0000256" key="7">
    <source>
        <dbReference type="SAM" id="MobiDB-lite"/>
    </source>
</evidence>
<name>G4T739_SERID</name>
<protein>
    <submittedName>
        <fullName evidence="11">Related to DOP1-strong similarity to developmental regulatory gene, dopey (DopA)</fullName>
    </submittedName>
</protein>
<dbReference type="InterPro" id="IPR007249">
    <property type="entry name" value="DOP1_N"/>
</dbReference>
<feature type="region of interest" description="Disordered" evidence="7">
    <location>
        <begin position="1"/>
        <end position="22"/>
    </location>
</feature>
<dbReference type="Proteomes" id="UP000007148">
    <property type="component" value="Unassembled WGS sequence"/>
</dbReference>
<sequence>MSRDTSALGGSATPWISQRMNPPPAIAADPKFRKYTQQVERCLATFESVHEWPDFIAFLGKLLKTLQGYMQFKEIPRKLIVSKRLAQCLNPALPTGVHQRALDVYAHILLVLGTEGLKRDLHLWSSGLFPFFEYAATAVKPTLLDLYDTHYLAIQQSLRPVAKAFILALLPGLEEENGEFFDRVLQILDRLSATVTQSFFLQNLWLCMLTSKTARAPALHYLARRLPKLTGDEDIAAIIGGDVGLLIRALSATLEDDNLLVRRSTLDLLLASLPLNGPVMHKAQINDRIILMSAATGVVLRRDSALNRRLYAWLMGPEEGGAQKQIDYLKEWAMGLLCATLKKDLDAPSPVPDARPLKVFLSLLDKWEIGSQLTDALILYTLDSIKRILSDRPTDFEDIHLAASSLYEAAEPRVVWKHLFSAVQGEIYGKDKLLVPKPIKLVRFVMTTFKNDEEMQKIHLPICFTALLELTSTIASEQQLFVSESATEELLLLLSDMLSFISPTALVHPLGEPSTDPRRPYILATGFYGIKPCRELPALSTPRKPYPMATAAEDLFAFILACVTMGGEEVNTKVLKAVVRSTRLVKDLIERVSAKQKIQVTITWSPDVWRDAVLEYVNLTNSFEAVVNVISLLIDLSKGAIIQPKISIDTRGQVGRIMNILLRYLRPQYVQYHVRAVKLIWDLEACTSSRHVEALIAESLTVRNGLPTYDAYEAFGVLWRLSDDPQFPGFKFRVPLFNVLDTMKSDDPALRRLGETWMRCSLKSYMRILDPVLYELMDPTVKRTPTTITLEGREVKQFNYEKPFDSSRVVYLLDTLVSTLKFGGQGLTKVARSTSMKKAGFVDVYKRAFALGILRGDDSYMDALISILLRLLQSEPQPSLMAMIGPANSRIQSLSIDLLQTVIARGDMDISTLEHIEGIVVAKAYACIHNGRLDLQPKLLHILHSVILASSTIPGARQGKSKADATLAVAALDLSTSSGSHVLDETAAKKLPTSTLNPLLSQTLTDGISTRTNRPILQHWLDFILTTIPQFSQSLQHLSYPLSECICRQLDEALLLLDAVASSQSENPAGQIMTDAEFVMLIHALERLILQGLSKGDMPSTDAFDETMPMSAVDKESSGLLGLMTNVFSADGAQTIPADSLSARSPAYRCLHDSVKTLYSIWVASDWTPNLGTGPKADSVTLIYSRAKLRCRRALERLFRAQSSEVMETLVECWLEDTRLRESNGNAAFELVDLLTSSAQNAVHMLCESISMRTTPASERVRRMAVNPNVTDYVLFLFLEDYLGRLEGPIATQVWNRFVSLAKEIAANVYTYKMQILPTLRCLTTISEIVTQTSAIDDKKIRKDLQETYGKLVDTCILIAGGSFEQGNWIKIPGVNKEVNGRLTPIPRAHSDTALPEKRISTPMSEETTKATWGPELVDKINDFLVVKGISNFRRFLADTDRIATISTNLVYYIVAPAMKSRSGSTLDVDDVILEMIKEMSKVQAATRAWRGPVQEAFNDTRFFNCTLDTAMKWRPIVSALMDSDKTVFSDLLSKIASAPSANIFTNREYEILIKSLNLRRLSLVVLAGGQNKFLTQLPSIQEKLVDVLKSGAAPIVQSEVYLCMRVLLCRLSAQNLASFWPTILTELFRVIEHVFTEIPADGSDELGLLLSACKFLDLLLVLQTQEFQIQQWMFVTDTIDAVYRPEDWTPESLLDQLAEMVTDLHETKEGRYDIIEPTYLSFLQTMDGKPKVQMSTYAVEAEFSAPTTLRRPFLGFVKQIGSIKDLLPFFSQISMSSYEAIYGMGAVDWDAVEKGLMTEMFQGGVEELESTT</sequence>
<evidence type="ECO:0000313" key="11">
    <source>
        <dbReference type="EMBL" id="CCA67171.1"/>
    </source>
</evidence>
<keyword evidence="12" id="KW-1185">Reference proteome</keyword>
<evidence type="ECO:0000256" key="1">
    <source>
        <dbReference type="ARBA" id="ARBA00004395"/>
    </source>
</evidence>
<evidence type="ECO:0000259" key="9">
    <source>
        <dbReference type="Pfam" id="PF24597"/>
    </source>
</evidence>
<dbReference type="InParanoid" id="G4T739"/>
<evidence type="ECO:0000313" key="12">
    <source>
        <dbReference type="Proteomes" id="UP000007148"/>
    </source>
</evidence>
<evidence type="ECO:0000256" key="3">
    <source>
        <dbReference type="ARBA" id="ARBA00022927"/>
    </source>
</evidence>
<dbReference type="InterPro" id="IPR056457">
    <property type="entry name" value="DOP1_C"/>
</dbReference>
<dbReference type="InterPro" id="IPR056458">
    <property type="entry name" value="TPR_DOP1_M"/>
</dbReference>
<dbReference type="FunCoup" id="G4T739">
    <property type="interactions" value="128"/>
</dbReference>
<dbReference type="InterPro" id="IPR040314">
    <property type="entry name" value="DOP1"/>
</dbReference>
<comment type="similarity">
    <text evidence="6">Belongs to the DOP1 family.</text>
</comment>
<evidence type="ECO:0000256" key="4">
    <source>
        <dbReference type="ARBA" id="ARBA00023034"/>
    </source>
</evidence>
<dbReference type="GO" id="GO:0006895">
    <property type="term" value="P:Golgi to endosome transport"/>
    <property type="evidence" value="ECO:0007669"/>
    <property type="project" value="InterPro"/>
</dbReference>
<comment type="caution">
    <text evidence="11">The sequence shown here is derived from an EMBL/GenBank/DDBJ whole genome shotgun (WGS) entry which is preliminary data.</text>
</comment>
<dbReference type="PANTHER" id="PTHR14042:SF24">
    <property type="entry name" value="PROTEIN DOPEY-1 HOMOLOG"/>
    <property type="match status" value="1"/>
</dbReference>
<dbReference type="GO" id="GO:0000139">
    <property type="term" value="C:Golgi membrane"/>
    <property type="evidence" value="ECO:0007669"/>
    <property type="project" value="UniProtKB-SubCell"/>
</dbReference>
<keyword evidence="4" id="KW-0333">Golgi apparatus</keyword>
<reference evidence="11 12" key="1">
    <citation type="journal article" date="2011" name="PLoS Pathog.">
        <title>Endophytic Life Strategies Decoded by Genome and Transcriptome Analyses of the Mutualistic Root Symbiont Piriformospora indica.</title>
        <authorList>
            <person name="Zuccaro A."/>
            <person name="Lahrmann U."/>
            <person name="Guldener U."/>
            <person name="Langen G."/>
            <person name="Pfiffi S."/>
            <person name="Biedenkopf D."/>
            <person name="Wong P."/>
            <person name="Samans B."/>
            <person name="Grimm C."/>
            <person name="Basiewicz M."/>
            <person name="Murat C."/>
            <person name="Martin F."/>
            <person name="Kogel K.H."/>
        </authorList>
    </citation>
    <scope>NUCLEOTIDE SEQUENCE [LARGE SCALE GENOMIC DNA]</scope>
    <source>
        <strain evidence="11 12">DSM 11827</strain>
    </source>
</reference>
<evidence type="ECO:0000259" key="8">
    <source>
        <dbReference type="Pfam" id="PF04118"/>
    </source>
</evidence>
<proteinExistence type="inferred from homology"/>
<evidence type="ECO:0000256" key="5">
    <source>
        <dbReference type="ARBA" id="ARBA00023136"/>
    </source>
</evidence>
<dbReference type="EMBL" id="CAFZ01000010">
    <property type="protein sequence ID" value="CCA67171.1"/>
    <property type="molecule type" value="Genomic_DNA"/>
</dbReference>
<dbReference type="GO" id="GO:0015031">
    <property type="term" value="P:protein transport"/>
    <property type="evidence" value="ECO:0007669"/>
    <property type="project" value="UniProtKB-KW"/>
</dbReference>
<feature type="domain" description="DOP1-like middle TPR" evidence="9">
    <location>
        <begin position="328"/>
        <end position="506"/>
    </location>
</feature>
<dbReference type="Pfam" id="PF24598">
    <property type="entry name" value="DOP1_C"/>
    <property type="match status" value="1"/>
</dbReference>
<evidence type="ECO:0000259" key="10">
    <source>
        <dbReference type="Pfam" id="PF24598"/>
    </source>
</evidence>
<dbReference type="Pfam" id="PF04118">
    <property type="entry name" value="Dopey_N"/>
    <property type="match status" value="1"/>
</dbReference>
<keyword evidence="5" id="KW-0472">Membrane</keyword>